<keyword evidence="2" id="KW-0813">Transport</keyword>
<feature type="transmembrane region" description="Helical" evidence="12">
    <location>
        <begin position="315"/>
        <end position="335"/>
    </location>
</feature>
<reference evidence="15" key="1">
    <citation type="submission" date="2025-08" db="UniProtKB">
        <authorList>
            <consortium name="RefSeq"/>
        </authorList>
    </citation>
    <scope>IDENTIFICATION</scope>
    <source>
        <tissue evidence="15">Whole body</tissue>
    </source>
</reference>
<dbReference type="OrthoDB" id="2373987at2759"/>
<evidence type="ECO:0000256" key="1">
    <source>
        <dbReference type="ARBA" id="ARBA00004141"/>
    </source>
</evidence>
<evidence type="ECO:0000256" key="10">
    <source>
        <dbReference type="PROSITE-ProRule" id="PRU00023"/>
    </source>
</evidence>
<keyword evidence="6 10" id="KW-0040">ANK repeat</keyword>
<dbReference type="Pfam" id="PF00023">
    <property type="entry name" value="Ank"/>
    <property type="match status" value="1"/>
</dbReference>
<evidence type="ECO:0000256" key="6">
    <source>
        <dbReference type="ARBA" id="ARBA00023043"/>
    </source>
</evidence>
<evidence type="ECO:0000313" key="15">
    <source>
        <dbReference type="RefSeq" id="XP_025422729.1"/>
    </source>
</evidence>
<dbReference type="GO" id="GO:0070679">
    <property type="term" value="F:inositol 1,4,5 trisphosphate binding"/>
    <property type="evidence" value="ECO:0007669"/>
    <property type="project" value="TreeGrafter"/>
</dbReference>
<gene>
    <name evidence="15" type="primary">LOC112692318</name>
</gene>
<dbReference type="PANTHER" id="PTHR10117:SF47">
    <property type="entry name" value="TRANSIENT-RECEPTOR-POTENTIAL-LIKE PROTEIN"/>
    <property type="match status" value="1"/>
</dbReference>
<protein>
    <submittedName>
        <fullName evidence="15">Transient-receptor-potential-like protein isoform X1</fullName>
    </submittedName>
</protein>
<evidence type="ECO:0000256" key="2">
    <source>
        <dbReference type="ARBA" id="ARBA00022448"/>
    </source>
</evidence>
<evidence type="ECO:0000313" key="14">
    <source>
        <dbReference type="Proteomes" id="UP000694846"/>
    </source>
</evidence>
<dbReference type="Pfam" id="PF00520">
    <property type="entry name" value="Ion_trans"/>
    <property type="match status" value="1"/>
</dbReference>
<dbReference type="InterPro" id="IPR013555">
    <property type="entry name" value="TRP_dom"/>
</dbReference>
<feature type="domain" description="Transient receptor ion channel" evidence="13">
    <location>
        <begin position="163"/>
        <end position="225"/>
    </location>
</feature>
<dbReference type="Proteomes" id="UP000694846">
    <property type="component" value="Unplaced"/>
</dbReference>
<keyword evidence="5 12" id="KW-1133">Transmembrane helix</keyword>
<proteinExistence type="predicted"/>
<keyword evidence="4" id="KW-0677">Repeat</keyword>
<dbReference type="PANTHER" id="PTHR10117">
    <property type="entry name" value="TRANSIENT RECEPTOR POTENTIAL CHANNEL"/>
    <property type="match status" value="1"/>
</dbReference>
<comment type="subcellular location">
    <subcellularLocation>
        <location evidence="1">Membrane</location>
        <topology evidence="1">Multi-pass membrane protein</topology>
    </subcellularLocation>
</comment>
<dbReference type="GO" id="GO:0015279">
    <property type="term" value="F:store-operated calcium channel activity"/>
    <property type="evidence" value="ECO:0007669"/>
    <property type="project" value="TreeGrafter"/>
</dbReference>
<dbReference type="NCBIfam" id="TIGR00870">
    <property type="entry name" value="trp"/>
    <property type="match status" value="1"/>
</dbReference>
<evidence type="ECO:0000256" key="3">
    <source>
        <dbReference type="ARBA" id="ARBA00022692"/>
    </source>
</evidence>
<feature type="transmembrane region" description="Helical" evidence="12">
    <location>
        <begin position="532"/>
        <end position="554"/>
    </location>
</feature>
<feature type="transmembrane region" description="Helical" evidence="12">
    <location>
        <begin position="613"/>
        <end position="635"/>
    </location>
</feature>
<accession>A0A8B8GHM8</accession>
<evidence type="ECO:0000256" key="4">
    <source>
        <dbReference type="ARBA" id="ARBA00022737"/>
    </source>
</evidence>
<keyword evidence="9" id="KW-0407">Ion channel</keyword>
<evidence type="ECO:0000256" key="8">
    <source>
        <dbReference type="ARBA" id="ARBA00023136"/>
    </source>
</evidence>
<feature type="compositionally biased region" description="Basic and acidic residues" evidence="11">
    <location>
        <begin position="968"/>
        <end position="979"/>
    </location>
</feature>
<dbReference type="GO" id="GO:0005886">
    <property type="term" value="C:plasma membrane"/>
    <property type="evidence" value="ECO:0007669"/>
    <property type="project" value="TreeGrafter"/>
</dbReference>
<dbReference type="Pfam" id="PF08344">
    <property type="entry name" value="TRP_2"/>
    <property type="match status" value="1"/>
</dbReference>
<organism evidence="14 15">
    <name type="scientific">Sipha flava</name>
    <name type="common">yellow sugarcane aphid</name>
    <dbReference type="NCBI Taxonomy" id="143950"/>
    <lineage>
        <taxon>Eukaryota</taxon>
        <taxon>Metazoa</taxon>
        <taxon>Ecdysozoa</taxon>
        <taxon>Arthropoda</taxon>
        <taxon>Hexapoda</taxon>
        <taxon>Insecta</taxon>
        <taxon>Pterygota</taxon>
        <taxon>Neoptera</taxon>
        <taxon>Paraneoptera</taxon>
        <taxon>Hemiptera</taxon>
        <taxon>Sternorrhyncha</taxon>
        <taxon>Aphidomorpha</taxon>
        <taxon>Aphidoidea</taxon>
        <taxon>Aphididae</taxon>
        <taxon>Sipha</taxon>
    </lineage>
</organism>
<dbReference type="InterPro" id="IPR005821">
    <property type="entry name" value="Ion_trans_dom"/>
</dbReference>
<dbReference type="SMART" id="SM01420">
    <property type="entry name" value="TRP_2"/>
    <property type="match status" value="1"/>
</dbReference>
<evidence type="ECO:0000256" key="7">
    <source>
        <dbReference type="ARBA" id="ARBA00023065"/>
    </source>
</evidence>
<dbReference type="PROSITE" id="PS50297">
    <property type="entry name" value="ANK_REP_REGION"/>
    <property type="match status" value="1"/>
</dbReference>
<keyword evidence="14" id="KW-1185">Reference proteome</keyword>
<dbReference type="AlphaFoldDB" id="A0A8B8GHM8"/>
<dbReference type="Gene3D" id="1.10.287.70">
    <property type="match status" value="1"/>
</dbReference>
<dbReference type="GO" id="GO:0051480">
    <property type="term" value="P:regulation of cytosolic calcium ion concentration"/>
    <property type="evidence" value="ECO:0007669"/>
    <property type="project" value="TreeGrafter"/>
</dbReference>
<dbReference type="SMART" id="SM00248">
    <property type="entry name" value="ANK"/>
    <property type="match status" value="2"/>
</dbReference>
<evidence type="ECO:0000256" key="12">
    <source>
        <dbReference type="SAM" id="Phobius"/>
    </source>
</evidence>
<evidence type="ECO:0000259" key="13">
    <source>
        <dbReference type="SMART" id="SM01420"/>
    </source>
</evidence>
<sequence>MNRMAKDRYSAKSLSLEEKKYLLAVQRGDVANVQRMIQRAFRSGNIDIDCVDSFGRGAINIAIEAENLEMLEMLVVMGVGPKDNLLHAINAEFVEAVELLLQYEELVHTEGEPYSWERVDWNTAYFTPDITPLILAAHKNNYEIIKMLLDRGATLPMPHTIKCGCDKCITASKTDSLRYSMCRVNEYRALASPSLMALSSADPILTAFKLSWELRRLARIEKEFTNEYMELRQQCEQFAVDLLRQTRSSQELDVILKHDSENAPSIGSMKLKLIELAIKYKQKNFVAHPYIQQFLATVWYEGLPGFRRLRLYKQIIQIMKIVYFFPFYCLVYLYAPSAQIGKVMEKPFMKFLIHSSSYLSYLGLLVLASQRAETQFIQLFGSESMIKSLELRLQHQRGNGPSYIELLILHFVIGYIWQEILEVRKDGLKRYLAHNAWNYVEFTRNKMYVIVIVLRVYAYISENMQITYDPSSAFIPREKWDTFDPQIVADTLFAAANILSALKLIHMCSISSHLGPLQLSLKRIMIDILKFFSIYSLVLFSFACGLNQLMWYYADMERKKCDSLMENGGNESCSKWKNFGNVFESIQTLFWTGFGEVDLETFDLPGMNSYTRVWALFIFATYSVINVTILLNLLIAMMSNSYSVIEGQSDIEWKFSRSKLWLSCFEETPTLPSPYNVYPTLKQFKKLFCFLLETPKIIPWSQDKNADYNINKNQRENEFATVMRALIWRYVSMKHREMENMDVTEDDINEVKSELSSMKYDFLEVLRKNGMEVPSDHRKNTMGRKSKIWERRLMSDFYVAPVLPDGSICSSGSEVFERQLRPIDRFRNAVRTVVANSASGRWRTIICGVYQNSPIGITARPESFVNKQNLQWAMNEVWCTLREKKSLAVPPARSQPVAVVERWSQPQPASYPFELPERRSTLRALINEFRRDEHQHRDVTGGGCGATLWAGEATVRGQLLKGPLPQQEQEHRRCKDRGMRKSASVWYATPPALDRPLVSRTSMPDLRPPDSRRRDHRRDDGTDRIPEER</sequence>
<dbReference type="PROSITE" id="PS50088">
    <property type="entry name" value="ANK_REPEAT"/>
    <property type="match status" value="1"/>
</dbReference>
<evidence type="ECO:0000256" key="11">
    <source>
        <dbReference type="SAM" id="MobiDB-lite"/>
    </source>
</evidence>
<dbReference type="PRINTS" id="PR01097">
    <property type="entry name" value="TRNSRECEPTRP"/>
</dbReference>
<dbReference type="InterPro" id="IPR036770">
    <property type="entry name" value="Ankyrin_rpt-contain_sf"/>
</dbReference>
<name>A0A8B8GHM8_9HEMI</name>
<feature type="compositionally biased region" description="Basic and acidic residues" evidence="11">
    <location>
        <begin position="1007"/>
        <end position="1029"/>
    </location>
</feature>
<dbReference type="InterPro" id="IPR002153">
    <property type="entry name" value="TRPC_channel"/>
</dbReference>
<dbReference type="InterPro" id="IPR002110">
    <property type="entry name" value="Ankyrin_rpt"/>
</dbReference>
<feature type="region of interest" description="Disordered" evidence="11">
    <location>
        <begin position="963"/>
        <end position="1029"/>
    </location>
</feature>
<keyword evidence="3 12" id="KW-0812">Transmembrane</keyword>
<dbReference type="GeneID" id="112692318"/>
<keyword evidence="7" id="KW-0406">Ion transport</keyword>
<dbReference type="RefSeq" id="XP_025422729.1">
    <property type="nucleotide sequence ID" value="XM_025566944.1"/>
</dbReference>
<dbReference type="SUPFAM" id="SSF48403">
    <property type="entry name" value="Ankyrin repeat"/>
    <property type="match status" value="1"/>
</dbReference>
<evidence type="ECO:0000256" key="5">
    <source>
        <dbReference type="ARBA" id="ARBA00022989"/>
    </source>
</evidence>
<feature type="repeat" description="ANK" evidence="10">
    <location>
        <begin position="128"/>
        <end position="160"/>
    </location>
</feature>
<dbReference type="GO" id="GO:0034703">
    <property type="term" value="C:cation channel complex"/>
    <property type="evidence" value="ECO:0007669"/>
    <property type="project" value="UniProtKB-ARBA"/>
</dbReference>
<dbReference type="Gene3D" id="1.25.40.20">
    <property type="entry name" value="Ankyrin repeat-containing domain"/>
    <property type="match status" value="1"/>
</dbReference>
<keyword evidence="8 12" id="KW-0472">Membrane</keyword>
<evidence type="ECO:0000256" key="9">
    <source>
        <dbReference type="ARBA" id="ARBA00023303"/>
    </source>
</evidence>